<proteinExistence type="predicted"/>
<keyword evidence="2" id="KW-1185">Reference proteome</keyword>
<protein>
    <submittedName>
        <fullName evidence="1">Uncharacterized protein</fullName>
    </submittedName>
</protein>
<evidence type="ECO:0000313" key="1">
    <source>
        <dbReference type="EMBL" id="GIY82350.1"/>
    </source>
</evidence>
<dbReference type="EMBL" id="BPLR01016239">
    <property type="protein sequence ID" value="GIY82350.1"/>
    <property type="molecule type" value="Genomic_DNA"/>
</dbReference>
<comment type="caution">
    <text evidence="1">The sequence shown here is derived from an EMBL/GenBank/DDBJ whole genome shotgun (WGS) entry which is preliminary data.</text>
</comment>
<gene>
    <name evidence="1" type="ORF">CEXT_76581</name>
</gene>
<name>A0AAV4WLR5_CAEEX</name>
<accession>A0AAV4WLR5</accession>
<organism evidence="1 2">
    <name type="scientific">Caerostris extrusa</name>
    <name type="common">Bark spider</name>
    <name type="synonym">Caerostris bankana</name>
    <dbReference type="NCBI Taxonomy" id="172846"/>
    <lineage>
        <taxon>Eukaryota</taxon>
        <taxon>Metazoa</taxon>
        <taxon>Ecdysozoa</taxon>
        <taxon>Arthropoda</taxon>
        <taxon>Chelicerata</taxon>
        <taxon>Arachnida</taxon>
        <taxon>Araneae</taxon>
        <taxon>Araneomorphae</taxon>
        <taxon>Entelegynae</taxon>
        <taxon>Araneoidea</taxon>
        <taxon>Araneidae</taxon>
        <taxon>Caerostris</taxon>
    </lineage>
</organism>
<dbReference type="AlphaFoldDB" id="A0AAV4WLR5"/>
<reference evidence="1 2" key="1">
    <citation type="submission" date="2021-06" db="EMBL/GenBank/DDBJ databases">
        <title>Caerostris extrusa draft genome.</title>
        <authorList>
            <person name="Kono N."/>
            <person name="Arakawa K."/>
        </authorList>
    </citation>
    <scope>NUCLEOTIDE SEQUENCE [LARGE SCALE GENOMIC DNA]</scope>
</reference>
<dbReference type="Proteomes" id="UP001054945">
    <property type="component" value="Unassembled WGS sequence"/>
</dbReference>
<sequence length="126" mass="14155">MLCNFCFPCCCTYPLNEFLKEDDIGILMDIEMGNFPPSIAGRISEDVFSISPLASDPFSPFVGDRKAPKEKCIPFHGAHPPTFMQKGMGVHRERRRPLLVLCCGRLTVTFRCGQSFEYHVECGGVF</sequence>
<evidence type="ECO:0000313" key="2">
    <source>
        <dbReference type="Proteomes" id="UP001054945"/>
    </source>
</evidence>